<keyword evidence="5" id="KW-1185">Reference proteome</keyword>
<feature type="compositionally biased region" description="Basic and acidic residues" evidence="1">
    <location>
        <begin position="361"/>
        <end position="530"/>
    </location>
</feature>
<dbReference type="PANTHER" id="PTHR11360">
    <property type="entry name" value="MONOCARBOXYLATE TRANSPORTER"/>
    <property type="match status" value="1"/>
</dbReference>
<feature type="transmembrane region" description="Helical" evidence="2">
    <location>
        <begin position="677"/>
        <end position="697"/>
    </location>
</feature>
<evidence type="ECO:0000256" key="1">
    <source>
        <dbReference type="SAM" id="MobiDB-lite"/>
    </source>
</evidence>
<dbReference type="Pfam" id="PF07690">
    <property type="entry name" value="MFS_1"/>
    <property type="match status" value="1"/>
</dbReference>
<name>A0AAN9FZP4_9CAEN</name>
<evidence type="ECO:0000256" key="3">
    <source>
        <dbReference type="SAM" id="SignalP"/>
    </source>
</evidence>
<reference evidence="4 5" key="1">
    <citation type="submission" date="2024-02" db="EMBL/GenBank/DDBJ databases">
        <title>Chromosome-scale genome assembly of the rough periwinkle Littorina saxatilis.</title>
        <authorList>
            <person name="De Jode A."/>
            <person name="Faria R."/>
            <person name="Formenti G."/>
            <person name="Sims Y."/>
            <person name="Smith T.P."/>
            <person name="Tracey A."/>
            <person name="Wood J.M.D."/>
            <person name="Zagrodzka Z.B."/>
            <person name="Johannesson K."/>
            <person name="Butlin R.K."/>
            <person name="Leder E.H."/>
        </authorList>
    </citation>
    <scope>NUCLEOTIDE SEQUENCE [LARGE SCALE GENOMIC DNA]</scope>
    <source>
        <strain evidence="4">Snail1</strain>
        <tissue evidence="4">Muscle</tissue>
    </source>
</reference>
<dbReference type="SUPFAM" id="SSF103473">
    <property type="entry name" value="MFS general substrate transporter"/>
    <property type="match status" value="1"/>
</dbReference>
<comment type="caution">
    <text evidence="4">The sequence shown here is derived from an EMBL/GenBank/DDBJ whole genome shotgun (WGS) entry which is preliminary data.</text>
</comment>
<feature type="transmembrane region" description="Helical" evidence="2">
    <location>
        <begin position="100"/>
        <end position="119"/>
    </location>
</feature>
<dbReference type="Gene3D" id="1.20.1250.20">
    <property type="entry name" value="MFS general substrate transporter like domains"/>
    <property type="match status" value="2"/>
</dbReference>
<feature type="region of interest" description="Disordered" evidence="1">
    <location>
        <begin position="357"/>
        <end position="560"/>
    </location>
</feature>
<keyword evidence="2" id="KW-0472">Membrane</keyword>
<protein>
    <submittedName>
        <fullName evidence="4">Uncharacterized protein</fullName>
    </submittedName>
</protein>
<evidence type="ECO:0000313" key="5">
    <source>
        <dbReference type="Proteomes" id="UP001374579"/>
    </source>
</evidence>
<feature type="signal peptide" evidence="3">
    <location>
        <begin position="1"/>
        <end position="23"/>
    </location>
</feature>
<evidence type="ECO:0000313" key="4">
    <source>
        <dbReference type="EMBL" id="KAK7090138.1"/>
    </source>
</evidence>
<dbReference type="InterPro" id="IPR036259">
    <property type="entry name" value="MFS_trans_sf"/>
</dbReference>
<feature type="transmembrane region" description="Helical" evidence="2">
    <location>
        <begin position="75"/>
        <end position="94"/>
    </location>
</feature>
<sequence>MAPGRGRWVVLVLCCVVAMNALGLPFGMGAIFTDVMDTFHVPRASAALVQSVCAGLGFGSGIVTGPLLQWQGPRVAVMVGGALCATGCVIAFLATNIAHVVIGLGAVTGVGVSFQYLTAQTVAGVTFHDKRSLALSAVSISAAAGTALFPQLLRHVTNQLSLRGTCLVLASINCQVVVVGALLGLFLPRPARRQRPASTSLPAHVMTHHTGDVMPLHVTNDTQDDVTPRPTDDASLPLPITCDTHDDVTPRPTDDASLPLHVTHDVKVKATEEKGREGCPRQQDSAEDGGCTTDGCQDLARTAWPRESMPTEDPHVRRHDAFGGKQSVCQGDAGEVKTREKGGAEAVRHYQAGMSLVSPDCSDHRETRPDSHQDLDDCSDHREARPVSHQDLDDCSDHRETRPDSHQDLDDCSDHRETRPDSHQDLDDCSDHRETRTDSHQDLDDCSDHREARSDSHQDLDDCSDHRETRPVSHQDLDDCSDHRETRPDSHQDLDDCSDHRETRPDSHQDLDDCSDHSRETRLDSHREQTARLLSGHEPSLEDRTSDTYSQKEDSNSVNVNRLDTSKRHRENLCWGMWCRRICCACAEPLNCSNRIRGRSYLQLDIAREPRFVLFSLLGITALLFFIQPSVFLTDLARSDRMSVQQGSLCISVIFAGNVGGRVLAGVLYRLLPPAVLVVHSVSIATGGVTCLGFLVASEFPHFVAVSLIFGLSLGVFTATIPMSFLEILGPARFTLGLGYASFLGGLALLIAGPLGGFIRDVSGSYRPMFYIAAVQGALAGSVLLFTALRYRH</sequence>
<feature type="chain" id="PRO_5043019140" evidence="3">
    <location>
        <begin position="24"/>
        <end position="793"/>
    </location>
</feature>
<keyword evidence="2" id="KW-0812">Transmembrane</keyword>
<feature type="transmembrane region" description="Helical" evidence="2">
    <location>
        <begin position="612"/>
        <end position="632"/>
    </location>
</feature>
<feature type="transmembrane region" description="Helical" evidence="2">
    <location>
        <begin position="738"/>
        <end position="757"/>
    </location>
</feature>
<dbReference type="AlphaFoldDB" id="A0AAN9FZP4"/>
<dbReference type="InterPro" id="IPR011701">
    <property type="entry name" value="MFS"/>
</dbReference>
<feature type="transmembrane region" description="Helical" evidence="2">
    <location>
        <begin position="47"/>
        <end position="68"/>
    </location>
</feature>
<organism evidence="4 5">
    <name type="scientific">Littorina saxatilis</name>
    <dbReference type="NCBI Taxonomy" id="31220"/>
    <lineage>
        <taxon>Eukaryota</taxon>
        <taxon>Metazoa</taxon>
        <taxon>Spiralia</taxon>
        <taxon>Lophotrochozoa</taxon>
        <taxon>Mollusca</taxon>
        <taxon>Gastropoda</taxon>
        <taxon>Caenogastropoda</taxon>
        <taxon>Littorinimorpha</taxon>
        <taxon>Littorinoidea</taxon>
        <taxon>Littorinidae</taxon>
        <taxon>Littorina</taxon>
    </lineage>
</organism>
<dbReference type="GO" id="GO:0008028">
    <property type="term" value="F:monocarboxylic acid transmembrane transporter activity"/>
    <property type="evidence" value="ECO:0007669"/>
    <property type="project" value="TreeGrafter"/>
</dbReference>
<feature type="transmembrane region" description="Helical" evidence="2">
    <location>
        <begin position="162"/>
        <end position="187"/>
    </location>
</feature>
<feature type="transmembrane region" description="Helical" evidence="2">
    <location>
        <begin position="769"/>
        <end position="789"/>
    </location>
</feature>
<feature type="transmembrane region" description="Helical" evidence="2">
    <location>
        <begin position="644"/>
        <end position="665"/>
    </location>
</feature>
<proteinExistence type="predicted"/>
<dbReference type="Proteomes" id="UP001374579">
    <property type="component" value="Unassembled WGS sequence"/>
</dbReference>
<keyword evidence="2" id="KW-1133">Transmembrane helix</keyword>
<feature type="region of interest" description="Disordered" evidence="1">
    <location>
        <begin position="271"/>
        <end position="294"/>
    </location>
</feature>
<evidence type="ECO:0000256" key="2">
    <source>
        <dbReference type="SAM" id="Phobius"/>
    </source>
</evidence>
<gene>
    <name evidence="4" type="ORF">V1264_009979</name>
</gene>
<feature type="transmembrane region" description="Helical" evidence="2">
    <location>
        <begin position="703"/>
        <end position="726"/>
    </location>
</feature>
<dbReference type="InterPro" id="IPR050327">
    <property type="entry name" value="Proton-linked_MCT"/>
</dbReference>
<dbReference type="PANTHER" id="PTHR11360:SF310">
    <property type="entry name" value="MONOCARBOXYLATE TRANSPORTER 9-LIKE"/>
    <property type="match status" value="1"/>
</dbReference>
<accession>A0AAN9FZP4</accession>
<feature type="compositionally biased region" description="Basic and acidic residues" evidence="1">
    <location>
        <begin position="539"/>
        <end position="555"/>
    </location>
</feature>
<keyword evidence="3" id="KW-0732">Signal</keyword>
<feature type="transmembrane region" description="Helical" evidence="2">
    <location>
        <begin position="131"/>
        <end position="150"/>
    </location>
</feature>
<dbReference type="EMBL" id="JBAMIC010000024">
    <property type="protein sequence ID" value="KAK7090138.1"/>
    <property type="molecule type" value="Genomic_DNA"/>
</dbReference>